<dbReference type="Proteomes" id="UP001054252">
    <property type="component" value="Unassembled WGS sequence"/>
</dbReference>
<gene>
    <name evidence="1" type="ORF">SLEP1_g56668</name>
</gene>
<evidence type="ECO:0000313" key="1">
    <source>
        <dbReference type="EMBL" id="GKV49947.1"/>
    </source>
</evidence>
<dbReference type="EMBL" id="BPVZ01000329">
    <property type="protein sequence ID" value="GKV49947.1"/>
    <property type="molecule type" value="Genomic_DNA"/>
</dbReference>
<reference evidence="1 2" key="1">
    <citation type="journal article" date="2021" name="Commun. Biol.">
        <title>The genome of Shorea leprosula (Dipterocarpaceae) highlights the ecological relevance of drought in aseasonal tropical rainforests.</title>
        <authorList>
            <person name="Ng K.K.S."/>
            <person name="Kobayashi M.J."/>
            <person name="Fawcett J.A."/>
            <person name="Hatakeyama M."/>
            <person name="Paape T."/>
            <person name="Ng C.H."/>
            <person name="Ang C.C."/>
            <person name="Tnah L.H."/>
            <person name="Lee C.T."/>
            <person name="Nishiyama T."/>
            <person name="Sese J."/>
            <person name="O'Brien M.J."/>
            <person name="Copetti D."/>
            <person name="Mohd Noor M.I."/>
            <person name="Ong R.C."/>
            <person name="Putra M."/>
            <person name="Sireger I.Z."/>
            <person name="Indrioko S."/>
            <person name="Kosugi Y."/>
            <person name="Izuno A."/>
            <person name="Isagi Y."/>
            <person name="Lee S.L."/>
            <person name="Shimizu K.K."/>
        </authorList>
    </citation>
    <scope>NUCLEOTIDE SEQUENCE [LARGE SCALE GENOMIC DNA]</scope>
    <source>
        <strain evidence="1">214</strain>
    </source>
</reference>
<proteinExistence type="predicted"/>
<accession>A0AAV5MND6</accession>
<keyword evidence="2" id="KW-1185">Reference proteome</keyword>
<name>A0AAV5MND6_9ROSI</name>
<evidence type="ECO:0000313" key="2">
    <source>
        <dbReference type="Proteomes" id="UP001054252"/>
    </source>
</evidence>
<protein>
    <submittedName>
        <fullName evidence="1">Uncharacterized protein</fullName>
    </submittedName>
</protein>
<dbReference type="AlphaFoldDB" id="A0AAV5MND6"/>
<organism evidence="1 2">
    <name type="scientific">Rubroshorea leprosula</name>
    <dbReference type="NCBI Taxonomy" id="152421"/>
    <lineage>
        <taxon>Eukaryota</taxon>
        <taxon>Viridiplantae</taxon>
        <taxon>Streptophyta</taxon>
        <taxon>Embryophyta</taxon>
        <taxon>Tracheophyta</taxon>
        <taxon>Spermatophyta</taxon>
        <taxon>Magnoliopsida</taxon>
        <taxon>eudicotyledons</taxon>
        <taxon>Gunneridae</taxon>
        <taxon>Pentapetalae</taxon>
        <taxon>rosids</taxon>
        <taxon>malvids</taxon>
        <taxon>Malvales</taxon>
        <taxon>Dipterocarpaceae</taxon>
        <taxon>Rubroshorea</taxon>
    </lineage>
</organism>
<comment type="caution">
    <text evidence="1">The sequence shown here is derived from an EMBL/GenBank/DDBJ whole genome shotgun (WGS) entry which is preliminary data.</text>
</comment>
<sequence length="34" mass="3630">MVELLPYCCPNFLLGIGGDSVVNGTMILLNSCRS</sequence>